<dbReference type="AlphaFoldDB" id="A0A1B7XWE0"/>
<dbReference type="RefSeq" id="XP_018152568.1">
    <property type="nucleotide sequence ID" value="XM_018308151.1"/>
</dbReference>
<comment type="caution">
    <text evidence="2">The sequence shown here is derived from an EMBL/GenBank/DDBJ whole genome shotgun (WGS) entry which is preliminary data.</text>
</comment>
<protein>
    <recommendedName>
        <fullName evidence="4">Extracellular membrane protein CFEM domain-containing protein</fullName>
    </recommendedName>
</protein>
<dbReference type="KEGG" id="chig:CH63R_13177"/>
<organism evidence="2 3">
    <name type="scientific">Colletotrichum higginsianum (strain IMI 349063)</name>
    <name type="common">Crucifer anthracnose fungus</name>
    <dbReference type="NCBI Taxonomy" id="759273"/>
    <lineage>
        <taxon>Eukaryota</taxon>
        <taxon>Fungi</taxon>
        <taxon>Dikarya</taxon>
        <taxon>Ascomycota</taxon>
        <taxon>Pezizomycotina</taxon>
        <taxon>Sordariomycetes</taxon>
        <taxon>Hypocreomycetidae</taxon>
        <taxon>Glomerellales</taxon>
        <taxon>Glomerellaceae</taxon>
        <taxon>Colletotrichum</taxon>
        <taxon>Colletotrichum destructivum species complex</taxon>
    </lineage>
</organism>
<evidence type="ECO:0000256" key="1">
    <source>
        <dbReference type="SAM" id="SignalP"/>
    </source>
</evidence>
<gene>
    <name evidence="2" type="ORF">CH63R_13177</name>
</gene>
<dbReference type="OrthoDB" id="4829372at2759"/>
<evidence type="ECO:0008006" key="4">
    <source>
        <dbReference type="Google" id="ProtNLM"/>
    </source>
</evidence>
<evidence type="ECO:0000313" key="3">
    <source>
        <dbReference type="Proteomes" id="UP000092177"/>
    </source>
</evidence>
<evidence type="ECO:0000313" key="2">
    <source>
        <dbReference type="EMBL" id="OBR04050.1"/>
    </source>
</evidence>
<proteinExistence type="predicted"/>
<dbReference type="GeneID" id="28872258"/>
<sequence>MQFNFVTGVAILLAIQPVVARTCLLGAIQCTYNSGRRCAKWCPQQIYCECAGFKENYGDLVKAKCISEFTWMGRHNCG</sequence>
<dbReference type="Proteomes" id="UP000092177">
    <property type="component" value="Chromosome 9"/>
</dbReference>
<dbReference type="EMBL" id="LTAN01000009">
    <property type="protein sequence ID" value="OBR04050.1"/>
    <property type="molecule type" value="Genomic_DNA"/>
</dbReference>
<feature type="signal peptide" evidence="1">
    <location>
        <begin position="1"/>
        <end position="20"/>
    </location>
</feature>
<accession>A0A1B7XWE0</accession>
<dbReference type="VEuPathDB" id="FungiDB:CH63R_13177"/>
<keyword evidence="3" id="KW-1185">Reference proteome</keyword>
<keyword evidence="1" id="KW-0732">Signal</keyword>
<name>A0A1B7XWE0_COLHI</name>
<feature type="chain" id="PRO_5008601135" description="Extracellular membrane protein CFEM domain-containing protein" evidence="1">
    <location>
        <begin position="21"/>
        <end position="78"/>
    </location>
</feature>
<reference evidence="3" key="1">
    <citation type="journal article" date="2017" name="BMC Genomics">
        <title>Gapless genome assembly of Colletotrichum higginsianum reveals chromosome structure and association of transposable elements with secondary metabolite gene clusters.</title>
        <authorList>
            <person name="Dallery J.-F."/>
            <person name="Lapalu N."/>
            <person name="Zampounis A."/>
            <person name="Pigne S."/>
            <person name="Luyten I."/>
            <person name="Amselem J."/>
            <person name="Wittenberg A.H.J."/>
            <person name="Zhou S."/>
            <person name="de Queiroz M.V."/>
            <person name="Robin G.P."/>
            <person name="Auger A."/>
            <person name="Hainaut M."/>
            <person name="Henrissat B."/>
            <person name="Kim K.-T."/>
            <person name="Lee Y.-H."/>
            <person name="Lespinet O."/>
            <person name="Schwartz D.C."/>
            <person name="Thon M.R."/>
            <person name="O'Connell R.J."/>
        </authorList>
    </citation>
    <scope>NUCLEOTIDE SEQUENCE [LARGE SCALE GENOMIC DNA]</scope>
    <source>
        <strain evidence="3">IMI 349063</strain>
    </source>
</reference>